<sequence>MLRQPQHAARRCPDCEAVLSNVQGVDACPDCEWIDESTSETVRRESR</sequence>
<organism evidence="1 4">
    <name type="scientific">Natronoglomus mannanivorans</name>
    <dbReference type="NCBI Taxonomy" id="2979990"/>
    <lineage>
        <taxon>Archaea</taxon>
        <taxon>Methanobacteriati</taxon>
        <taxon>Methanobacteriota</taxon>
        <taxon>Stenosarchaea group</taxon>
        <taxon>Halobacteria</taxon>
        <taxon>Halobacteriales</taxon>
        <taxon>Natrialbaceae</taxon>
        <taxon>Natronoglomus</taxon>
    </lineage>
</organism>
<evidence type="ECO:0000313" key="2">
    <source>
        <dbReference type="EMBL" id="MCU4972542.1"/>
    </source>
</evidence>
<dbReference type="Proteomes" id="UP001320972">
    <property type="component" value="Unassembled WGS sequence"/>
</dbReference>
<proteinExistence type="predicted"/>
<protein>
    <submittedName>
        <fullName evidence="1">Uncharacterized protein</fullName>
    </submittedName>
</protein>
<reference evidence="1 3" key="1">
    <citation type="submission" date="2022-09" db="EMBL/GenBank/DDBJ databases">
        <title>Enrichment on poylsaccharides allowed isolation of novel metabolic and taxonomic groups of Haloarchaea.</title>
        <authorList>
            <person name="Sorokin D.Y."/>
            <person name="Elcheninov A.G."/>
            <person name="Khizhniak T.V."/>
            <person name="Kolganova T.V."/>
            <person name="Kublanov I.V."/>
        </authorList>
    </citation>
    <scope>NUCLEOTIDE SEQUENCE</scope>
    <source>
        <strain evidence="2 3">AArc-m2/3/4</strain>
        <strain evidence="1">AArc-xg1-1</strain>
    </source>
</reference>
<dbReference type="Proteomes" id="UP001321018">
    <property type="component" value="Unassembled WGS sequence"/>
</dbReference>
<gene>
    <name evidence="2" type="ORF">OB955_07295</name>
    <name evidence="1" type="ORF">OB960_05280</name>
</gene>
<dbReference type="EMBL" id="JAOPKA010000002">
    <property type="protein sequence ID" value="MCU4740811.1"/>
    <property type="molecule type" value="Genomic_DNA"/>
</dbReference>
<dbReference type="EMBL" id="JAOPKB010000003">
    <property type="protein sequence ID" value="MCU4972542.1"/>
    <property type="molecule type" value="Genomic_DNA"/>
</dbReference>
<evidence type="ECO:0000313" key="3">
    <source>
        <dbReference type="Proteomes" id="UP001320972"/>
    </source>
</evidence>
<dbReference type="RefSeq" id="WP_338002650.1">
    <property type="nucleotide sequence ID" value="NZ_JAOPKA010000002.1"/>
</dbReference>
<comment type="caution">
    <text evidence="1">The sequence shown here is derived from an EMBL/GenBank/DDBJ whole genome shotgun (WGS) entry which is preliminary data.</text>
</comment>
<dbReference type="AlphaFoldDB" id="A0AAP3E0W7"/>
<evidence type="ECO:0000313" key="1">
    <source>
        <dbReference type="EMBL" id="MCU4740811.1"/>
    </source>
</evidence>
<accession>A0AAP3E0W7</accession>
<name>A0AAP3E0W7_9EURY</name>
<evidence type="ECO:0000313" key="4">
    <source>
        <dbReference type="Proteomes" id="UP001321018"/>
    </source>
</evidence>
<keyword evidence="3" id="KW-1185">Reference proteome</keyword>